<dbReference type="SUPFAM" id="SSF52113">
    <property type="entry name" value="BRCT domain"/>
    <property type="match status" value="2"/>
</dbReference>
<evidence type="ECO:0000256" key="16">
    <source>
        <dbReference type="ARBA" id="ARBA00023204"/>
    </source>
</evidence>
<keyword evidence="7" id="KW-0808">Transferase</keyword>
<dbReference type="SMART" id="SM00292">
    <property type="entry name" value="BRCT"/>
    <property type="match status" value="2"/>
</dbReference>
<evidence type="ECO:0000313" key="26">
    <source>
        <dbReference type="Proteomes" id="UP000233220"/>
    </source>
</evidence>
<evidence type="ECO:0000256" key="21">
    <source>
        <dbReference type="ARBA" id="ARBA00079537"/>
    </source>
</evidence>
<keyword evidence="14" id="KW-0832">Ubl conjugation</keyword>
<keyword evidence="26" id="KW-1185">Reference proteome</keyword>
<dbReference type="GO" id="GO:0031436">
    <property type="term" value="C:BRCA1-BARD1 complex"/>
    <property type="evidence" value="ECO:0007669"/>
    <property type="project" value="TreeGrafter"/>
</dbReference>
<evidence type="ECO:0000256" key="18">
    <source>
        <dbReference type="ARBA" id="ARBA00055451"/>
    </source>
</evidence>
<comment type="function">
    <text evidence="18">E3 ubiquitin-protein ligase. The BRCA1-BARD1 heterodimer specifically mediates the formation of 'Lys-6'-linked polyubiquitin chains and coordinates a diverse range of cellular pathways such as DNA damage repair, ubiquitination and transcriptional regulation to maintain genomic stability. Plays a central role in the control of the cell cycle in response to DNA damage. Acts by mediating ubiquitin E3 ligase activity that is required for its tumor suppressor function. Also forms a heterodimer with CSTF1/CSTF-50 to modulate mRNA processing and RNAP II stability by inhibiting pre-mRNA 3' cleavage.</text>
</comment>
<keyword evidence="8" id="KW-0479">Metal-binding</keyword>
<evidence type="ECO:0000256" key="20">
    <source>
        <dbReference type="ARBA" id="ARBA00068947"/>
    </source>
</evidence>
<dbReference type="Ensembl" id="ENSSBOT00000033048.1">
    <property type="protein sequence ID" value="ENSSBOP00000016243.1"/>
    <property type="gene ID" value="ENSSBOG00000024817.1"/>
</dbReference>
<comment type="pathway">
    <text evidence="3">Protein modification; protein ubiquitination.</text>
</comment>
<dbReference type="GO" id="GO:0008270">
    <property type="term" value="F:zinc ion binding"/>
    <property type="evidence" value="ECO:0007669"/>
    <property type="project" value="UniProtKB-KW"/>
</dbReference>
<dbReference type="GO" id="GO:0085020">
    <property type="term" value="P:protein K6-linked ubiquitination"/>
    <property type="evidence" value="ECO:0007669"/>
    <property type="project" value="TreeGrafter"/>
</dbReference>
<comment type="catalytic activity">
    <reaction evidence="1">
        <text>S-ubiquitinyl-[E2 ubiquitin-conjugating enzyme]-L-cysteine + [acceptor protein]-L-lysine = [E2 ubiquitin-conjugating enzyme]-L-cysteine + N(6)-ubiquitinyl-[acceptor protein]-L-lysine.</text>
        <dbReference type="EC" id="2.3.2.27"/>
    </reaction>
</comment>
<dbReference type="InterPro" id="IPR036770">
    <property type="entry name" value="Ankyrin_rpt-contain_sf"/>
</dbReference>
<name>A0A2K6T9C8_SAIBB</name>
<dbReference type="PROSITE" id="PS50297">
    <property type="entry name" value="ANK_REP_REGION"/>
    <property type="match status" value="3"/>
</dbReference>
<accession>A0A2K6T9C8</accession>
<dbReference type="SMART" id="SM00248">
    <property type="entry name" value="ANK"/>
    <property type="match status" value="3"/>
</dbReference>
<evidence type="ECO:0000256" key="10">
    <source>
        <dbReference type="ARBA" id="ARBA00022763"/>
    </source>
</evidence>
<evidence type="ECO:0000259" key="24">
    <source>
        <dbReference type="PROSITE" id="PS50172"/>
    </source>
</evidence>
<dbReference type="Gene3D" id="3.40.50.10190">
    <property type="entry name" value="BRCT domain"/>
    <property type="match status" value="2"/>
</dbReference>
<keyword evidence="13" id="KW-0862">Zinc</keyword>
<dbReference type="SUPFAM" id="SSF48403">
    <property type="entry name" value="Ankyrin repeat"/>
    <property type="match status" value="1"/>
</dbReference>
<proteinExistence type="predicted"/>
<evidence type="ECO:0000256" key="9">
    <source>
        <dbReference type="ARBA" id="ARBA00022737"/>
    </source>
</evidence>
<evidence type="ECO:0000256" key="4">
    <source>
        <dbReference type="ARBA" id="ARBA00012483"/>
    </source>
</evidence>
<dbReference type="Pfam" id="PF12796">
    <property type="entry name" value="Ank_2"/>
    <property type="match status" value="1"/>
</dbReference>
<dbReference type="EC" id="2.3.2.27" evidence="4"/>
<dbReference type="PROSITE" id="PS50088">
    <property type="entry name" value="ANK_REPEAT"/>
    <property type="match status" value="3"/>
</dbReference>
<dbReference type="PANTHER" id="PTHR24171">
    <property type="entry name" value="ANKYRIN REPEAT DOMAIN-CONTAINING PROTEIN 39-RELATED"/>
    <property type="match status" value="1"/>
</dbReference>
<sequence length="751" mass="83548">MPGNRQPTVRSGNEPCSAPAMGPAGGGAWAHSRAALDRLEKLLRCSRCNCVSDCIGTECPVCYTPAWIQDVKINRQLNSMIQLCSKLRNLLHDSKLSELKEDKPRTRLFNDAENKKNSIKMWFSPRSKKVRYVVSKVSVQTQPEIKKDVNAQQDSMYEFVSTTPPADVSEKAKKPSARSLKKKTLAEINQKWNLQAEKEDGKFDSKEESKQKLVSFCSQPSVITSPEINGEIDLLASGSLTESECFGSLTEVSLPLAEQIDSPDTKSKNEVVTPEKVCKNYLTSKKSLPLENNGKCGQHNRRSSPISKRCRSSILSTSGDFVKQMVPSENIPLPESSLPPSCKRKVRGTSGRKNSNMSDEFISLSPGTPPSTLNSSRYRRVTSSPSAMKLLPNMAGKRNHRGETLLHIASIKGDIPSVEYLLQNGSDPNVKDHAGWTPLHEACNHGHLKVVELLLQHKALVNTTGYQNDSPLHDAAKNGHMDIVKLLLSCGASRNAVNIFGLRPVDYTDDEDMKSLLLLPEKNESSSTSHCSVVNTGQRKDGPLVLIGSGLSSEQQKMLSELAAILKAKKCTEFDSTVTHVVVPGDEVQSTLKCMLGILNGCWILKFEWVKACLRRKVCEQEEKYEIPEGPQRSRLNREQLLPKLFDGCYFYFGGTFKHHPKDNLIKLVTAGGGQILSRKPKPDSDVTQTINTVAYHARPDSDQRFCTQYIIYENLSNYHPERVRQGKVWMAPSSWFIDCVMSFELLPLDS</sequence>
<evidence type="ECO:0000256" key="12">
    <source>
        <dbReference type="ARBA" id="ARBA00022786"/>
    </source>
</evidence>
<evidence type="ECO:0000256" key="7">
    <source>
        <dbReference type="ARBA" id="ARBA00022679"/>
    </source>
</evidence>
<keyword evidence="9" id="KW-0677">Repeat</keyword>
<dbReference type="SUPFAM" id="SSF57850">
    <property type="entry name" value="RING/U-box"/>
    <property type="match status" value="1"/>
</dbReference>
<dbReference type="GO" id="GO:0061630">
    <property type="term" value="F:ubiquitin protein ligase activity"/>
    <property type="evidence" value="ECO:0007669"/>
    <property type="project" value="UniProtKB-EC"/>
</dbReference>
<dbReference type="PROSITE" id="PS50172">
    <property type="entry name" value="BRCT"/>
    <property type="match status" value="2"/>
</dbReference>
<dbReference type="InterPro" id="IPR039503">
    <property type="entry name" value="BARD1_Znf-RING"/>
</dbReference>
<keyword evidence="17" id="KW-0539">Nucleus</keyword>
<dbReference type="InterPro" id="IPR001357">
    <property type="entry name" value="BRCT_dom"/>
</dbReference>
<dbReference type="GO" id="GO:0006281">
    <property type="term" value="P:DNA repair"/>
    <property type="evidence" value="ECO:0007669"/>
    <property type="project" value="UniProtKB-KW"/>
</dbReference>
<dbReference type="GeneTree" id="ENSGT00940000156532"/>
<dbReference type="FunFam" id="3.40.50.10190:FF:000019">
    <property type="entry name" value="BRCA1 associated RING domain 1"/>
    <property type="match status" value="1"/>
</dbReference>
<keyword evidence="16" id="KW-0234">DNA repair</keyword>
<dbReference type="CDD" id="cd17720">
    <property type="entry name" value="BRCT_Bard1_rpt2"/>
    <property type="match status" value="1"/>
</dbReference>
<dbReference type="Gene3D" id="3.30.40.10">
    <property type="entry name" value="Zinc/RING finger domain, C3HC4 (zinc finger)"/>
    <property type="match status" value="1"/>
</dbReference>
<keyword evidence="11" id="KW-0863">Zinc-finger</keyword>
<keyword evidence="5" id="KW-1017">Isopeptide bond</keyword>
<evidence type="ECO:0000256" key="15">
    <source>
        <dbReference type="ARBA" id="ARBA00023043"/>
    </source>
</evidence>
<dbReference type="Pfam" id="PF00533">
    <property type="entry name" value="BRCT"/>
    <property type="match status" value="1"/>
</dbReference>
<evidence type="ECO:0000256" key="1">
    <source>
        <dbReference type="ARBA" id="ARBA00000900"/>
    </source>
</evidence>
<dbReference type="Gene3D" id="1.25.40.20">
    <property type="entry name" value="Ankyrin repeat-containing domain"/>
    <property type="match status" value="1"/>
</dbReference>
<reference evidence="25" key="1">
    <citation type="submission" date="2025-08" db="UniProtKB">
        <authorList>
            <consortium name="Ensembl"/>
        </authorList>
    </citation>
    <scope>IDENTIFICATION</scope>
</reference>
<feature type="repeat" description="ANK" evidence="22">
    <location>
        <begin position="467"/>
        <end position="499"/>
    </location>
</feature>
<keyword evidence="15 22" id="KW-0040">ANK repeat</keyword>
<dbReference type="InterPro" id="IPR002110">
    <property type="entry name" value="Ankyrin_rpt"/>
</dbReference>
<dbReference type="FunFam" id="3.40.50.10190:FF:000013">
    <property type="entry name" value="BRCA1 associated RING domain 1"/>
    <property type="match status" value="1"/>
</dbReference>
<evidence type="ECO:0000313" key="25">
    <source>
        <dbReference type="Ensembl" id="ENSSBOP00000016243.1"/>
    </source>
</evidence>
<gene>
    <name evidence="25" type="primary">BARD1</name>
</gene>
<evidence type="ECO:0000256" key="22">
    <source>
        <dbReference type="PROSITE-ProRule" id="PRU00023"/>
    </source>
</evidence>
<evidence type="ECO:0000256" key="17">
    <source>
        <dbReference type="ARBA" id="ARBA00023242"/>
    </source>
</evidence>
<dbReference type="InterPro" id="IPR013083">
    <property type="entry name" value="Znf_RING/FYVE/PHD"/>
</dbReference>
<dbReference type="FunFam" id="1.25.40.20:FF:000032">
    <property type="entry name" value="BCL-6 corepressor isoform X1"/>
    <property type="match status" value="1"/>
</dbReference>
<dbReference type="InterPro" id="IPR036420">
    <property type="entry name" value="BRCT_dom_sf"/>
</dbReference>
<evidence type="ECO:0000256" key="8">
    <source>
        <dbReference type="ARBA" id="ARBA00022723"/>
    </source>
</evidence>
<evidence type="ECO:0000256" key="23">
    <source>
        <dbReference type="SAM" id="MobiDB-lite"/>
    </source>
</evidence>
<evidence type="ECO:0000256" key="2">
    <source>
        <dbReference type="ARBA" id="ARBA00004123"/>
    </source>
</evidence>
<dbReference type="Proteomes" id="UP000233220">
    <property type="component" value="Unplaced"/>
</dbReference>
<feature type="repeat" description="ANK" evidence="22">
    <location>
        <begin position="401"/>
        <end position="433"/>
    </location>
</feature>
<evidence type="ECO:0000256" key="19">
    <source>
        <dbReference type="ARBA" id="ARBA00063650"/>
    </source>
</evidence>
<evidence type="ECO:0000256" key="11">
    <source>
        <dbReference type="ARBA" id="ARBA00022771"/>
    </source>
</evidence>
<feature type="compositionally biased region" description="Polar residues" evidence="23">
    <location>
        <begin position="1"/>
        <end position="11"/>
    </location>
</feature>
<dbReference type="AlphaFoldDB" id="A0A2K6T9C8"/>
<dbReference type="GO" id="GO:0070531">
    <property type="term" value="C:BRCA1-A complex"/>
    <property type="evidence" value="ECO:0007669"/>
    <property type="project" value="TreeGrafter"/>
</dbReference>
<keyword evidence="12" id="KW-0833">Ubl conjugation pathway</keyword>
<keyword evidence="10" id="KW-0227">DNA damage</keyword>
<keyword evidence="6" id="KW-0597">Phosphoprotein</keyword>
<comment type="subunit">
    <text evidence="19">Homo- and heterodimer. Heterodimer (RING-type zinc finger) with BRCA1. Heterodimer (via ANK repeats and BRCT domains) with CSTF1/CSTF-50. Component of the BRCA1-A complex, at least composed of the BRCA1, BARD1, UIMC1/RAP80, ABRAXAS1, BRCC3/BRCC36, BABAM2 and BABAM1/NBA1. Interacts with UBXN1.</text>
</comment>
<feature type="domain" description="BRCT" evidence="24">
    <location>
        <begin position="544"/>
        <end position="627"/>
    </location>
</feature>
<feature type="repeat" description="ANK" evidence="22">
    <location>
        <begin position="434"/>
        <end position="466"/>
    </location>
</feature>
<evidence type="ECO:0000256" key="3">
    <source>
        <dbReference type="ARBA" id="ARBA00004906"/>
    </source>
</evidence>
<evidence type="ECO:0000256" key="6">
    <source>
        <dbReference type="ARBA" id="ARBA00022553"/>
    </source>
</evidence>
<dbReference type="PANTHER" id="PTHR24171:SF8">
    <property type="entry name" value="BRCA1-ASSOCIATED RING DOMAIN PROTEIN 1"/>
    <property type="match status" value="1"/>
</dbReference>
<feature type="domain" description="BRCT" evidence="24">
    <location>
        <begin position="641"/>
        <end position="751"/>
    </location>
</feature>
<feature type="region of interest" description="Disordered" evidence="23">
    <location>
        <begin position="1"/>
        <end position="22"/>
    </location>
</feature>
<feature type="region of interest" description="Disordered" evidence="23">
    <location>
        <begin position="330"/>
        <end position="377"/>
    </location>
</feature>
<protein>
    <recommendedName>
        <fullName evidence="20">BRCA1-associated RING domain protein 1</fullName>
        <ecNumber evidence="4">2.3.2.27</ecNumber>
    </recommendedName>
    <alternativeName>
        <fullName evidence="21">RING-type E3 ubiquitin transferase BARD1</fullName>
    </alternativeName>
</protein>
<evidence type="ECO:0000256" key="14">
    <source>
        <dbReference type="ARBA" id="ARBA00022843"/>
    </source>
</evidence>
<dbReference type="Pfam" id="PF14835">
    <property type="entry name" value="zf-RING_6"/>
    <property type="match status" value="1"/>
</dbReference>
<dbReference type="PRINTS" id="PR01415">
    <property type="entry name" value="ANKYRIN"/>
</dbReference>
<dbReference type="CDD" id="cd17734">
    <property type="entry name" value="BRCT_Bard1_rpt1"/>
    <property type="match status" value="1"/>
</dbReference>
<comment type="subcellular location">
    <subcellularLocation>
        <location evidence="2">Nucleus</location>
    </subcellularLocation>
</comment>
<evidence type="ECO:0000256" key="13">
    <source>
        <dbReference type="ARBA" id="ARBA00022833"/>
    </source>
</evidence>
<reference evidence="25" key="2">
    <citation type="submission" date="2025-09" db="UniProtKB">
        <authorList>
            <consortium name="Ensembl"/>
        </authorList>
    </citation>
    <scope>IDENTIFICATION</scope>
</reference>
<organism evidence="25 26">
    <name type="scientific">Saimiri boliviensis boliviensis</name>
    <name type="common">Bolivian squirrel monkey</name>
    <dbReference type="NCBI Taxonomy" id="39432"/>
    <lineage>
        <taxon>Eukaryota</taxon>
        <taxon>Metazoa</taxon>
        <taxon>Chordata</taxon>
        <taxon>Craniata</taxon>
        <taxon>Vertebrata</taxon>
        <taxon>Euteleostomi</taxon>
        <taxon>Mammalia</taxon>
        <taxon>Eutheria</taxon>
        <taxon>Euarchontoglires</taxon>
        <taxon>Primates</taxon>
        <taxon>Haplorrhini</taxon>
        <taxon>Platyrrhini</taxon>
        <taxon>Cebidae</taxon>
        <taxon>Saimiriinae</taxon>
        <taxon>Saimiri</taxon>
    </lineage>
</organism>
<evidence type="ECO:0000256" key="5">
    <source>
        <dbReference type="ARBA" id="ARBA00022499"/>
    </source>
</evidence>